<dbReference type="InterPro" id="IPR015947">
    <property type="entry name" value="PUA-like_sf"/>
</dbReference>
<dbReference type="InterPro" id="IPR001841">
    <property type="entry name" value="Znf_RING"/>
</dbReference>
<evidence type="ECO:0000256" key="4">
    <source>
        <dbReference type="PROSITE-ProRule" id="PRU00175"/>
    </source>
</evidence>
<dbReference type="PROSITE" id="PS00518">
    <property type="entry name" value="ZF_RING_1"/>
    <property type="match status" value="1"/>
</dbReference>
<organism evidence="8 9">
    <name type="scientific">Saitoella complicata (strain BCRC 22490 / CBS 7301 / JCM 7358 / NBRC 10748 / NRRL Y-17804)</name>
    <dbReference type="NCBI Taxonomy" id="698492"/>
    <lineage>
        <taxon>Eukaryota</taxon>
        <taxon>Fungi</taxon>
        <taxon>Dikarya</taxon>
        <taxon>Ascomycota</taxon>
        <taxon>Taphrinomycotina</taxon>
        <taxon>Taphrinomycotina incertae sedis</taxon>
        <taxon>Saitoella</taxon>
    </lineage>
</organism>
<dbReference type="PANTHER" id="PTHR23327:SF42">
    <property type="entry name" value="LON PEPTIDASE N-TERMINAL DOMAIN AND RING FINGER PROTEIN C14F5.10C"/>
    <property type="match status" value="1"/>
</dbReference>
<gene>
    <name evidence="8" type="ORF">G7K_1177-t1</name>
</gene>
<proteinExistence type="predicted"/>
<evidence type="ECO:0000256" key="2">
    <source>
        <dbReference type="ARBA" id="ARBA00022771"/>
    </source>
</evidence>
<evidence type="ECO:0000256" key="3">
    <source>
        <dbReference type="ARBA" id="ARBA00022833"/>
    </source>
</evidence>
<dbReference type="SUPFAM" id="SSF88697">
    <property type="entry name" value="PUA domain-like"/>
    <property type="match status" value="1"/>
</dbReference>
<evidence type="ECO:0000313" key="8">
    <source>
        <dbReference type="EMBL" id="GAO46960.1"/>
    </source>
</evidence>
<reference evidence="8 9" key="1">
    <citation type="journal article" date="2011" name="J. Gen. Appl. Microbiol.">
        <title>Draft genome sequencing of the enigmatic yeast Saitoella complicata.</title>
        <authorList>
            <person name="Nishida H."/>
            <person name="Hamamoto M."/>
            <person name="Sugiyama J."/>
        </authorList>
    </citation>
    <scope>NUCLEOTIDE SEQUENCE [LARGE SCALE GENOMIC DNA]</scope>
    <source>
        <strain evidence="8 9">NRRL Y-17804</strain>
    </source>
</reference>
<comment type="caution">
    <text evidence="8">The sequence shown here is derived from an EMBL/GenBank/DDBJ whole genome shotgun (WGS) entry which is preliminary data.</text>
</comment>
<protein>
    <recommendedName>
        <fullName evidence="10">RING-type domain-containing protein</fullName>
    </recommendedName>
</protein>
<dbReference type="SMART" id="SM00184">
    <property type="entry name" value="RING"/>
    <property type="match status" value="1"/>
</dbReference>
<evidence type="ECO:0000313" key="9">
    <source>
        <dbReference type="Proteomes" id="UP000033140"/>
    </source>
</evidence>
<dbReference type="OMA" id="THWIDHR"/>
<dbReference type="RefSeq" id="XP_019024948.1">
    <property type="nucleotide sequence ID" value="XM_019167508.1"/>
</dbReference>
<dbReference type="CDD" id="cd16514">
    <property type="entry name" value="RING-HC_LONFs_rpt2"/>
    <property type="match status" value="1"/>
</dbReference>
<name>A0A0E9NC32_SAICN</name>
<feature type="region of interest" description="Disordered" evidence="5">
    <location>
        <begin position="55"/>
        <end position="88"/>
    </location>
</feature>
<dbReference type="EMBL" id="BACD03000006">
    <property type="protein sequence ID" value="GAO46960.1"/>
    <property type="molecule type" value="Genomic_DNA"/>
</dbReference>
<dbReference type="Pfam" id="PF13923">
    <property type="entry name" value="zf-C3HC4_2"/>
    <property type="match status" value="1"/>
</dbReference>
<sequence length="499" mass="55156">MSNAEEHAHRLNDQSDPTEIYTLFSCSICSQRLGDPVTCAGCGETRCRACFALSTSPTPPQRPEGEAAPRRDDEHTQPDSEATDPPVHAEGVRIPCCCSAPQFKRAKQDVTIHNLLTAIIRSNPCAISGGTGTLMRDAPSIPISSLRPLLKPNLDCSVCYDIFCDPTTTPCGHSFCRVCLLRSMDYSTSCPTCRASLPSHRDPLAKNRMLAKAIMTLFPTQARERCEDVRAGLEMPANILNGNDQQSELTIPLFVCAVGLPEMPTFLHVFEPRYRLMLRRCLESDRRFGIVLPYRRVAWASDDPPVNAYGRLPCMTKGTVLEIRGVEYLPDGRMLVESLGVDRFTIRDWAWHDDYLIGRIRTFTDLVAAEQARLELEDIAVNVASGLLPGADSDNSTASTSIAALPTHALISLAARFVSQVHNASAPWLSSSVVTAYGPAPLEDASKFSWWCGAVWPVDEWEKWRLLDETSVRGRMKIVVGWMEAMEGSRWWGGGCHIS</sequence>
<dbReference type="AlphaFoldDB" id="A0A0E9NC32"/>
<keyword evidence="9" id="KW-1185">Reference proteome</keyword>
<reference evidence="8 9" key="2">
    <citation type="journal article" date="2014" name="J. Gen. Appl. Microbiol.">
        <title>The early diverging ascomycetous budding yeast Saitoella complicata has three histone deacetylases belonging to the Clr6, Hos2, and Rpd3 lineages.</title>
        <authorList>
            <person name="Nishida H."/>
            <person name="Matsumoto T."/>
            <person name="Kondo S."/>
            <person name="Hamamoto M."/>
            <person name="Yoshikawa H."/>
        </authorList>
    </citation>
    <scope>NUCLEOTIDE SEQUENCE [LARGE SCALE GENOMIC DNA]</scope>
    <source>
        <strain evidence="8 9">NRRL Y-17804</strain>
    </source>
</reference>
<keyword evidence="2 4" id="KW-0863">Zinc-finger</keyword>
<dbReference type="SUPFAM" id="SSF57850">
    <property type="entry name" value="RING/U-box"/>
    <property type="match status" value="2"/>
</dbReference>
<feature type="domain" description="RING-type" evidence="6">
    <location>
        <begin position="156"/>
        <end position="194"/>
    </location>
</feature>
<evidence type="ECO:0000256" key="5">
    <source>
        <dbReference type="SAM" id="MobiDB-lite"/>
    </source>
</evidence>
<dbReference type="Gene3D" id="2.30.130.40">
    <property type="entry name" value="LON domain-like"/>
    <property type="match status" value="1"/>
</dbReference>
<dbReference type="Pfam" id="PF02190">
    <property type="entry name" value="LON_substr_bdg"/>
    <property type="match status" value="1"/>
</dbReference>
<dbReference type="InterPro" id="IPR003111">
    <property type="entry name" value="Lon_prtase_N"/>
</dbReference>
<dbReference type="OrthoDB" id="264917at2759"/>
<dbReference type="GO" id="GO:0061630">
    <property type="term" value="F:ubiquitin protein ligase activity"/>
    <property type="evidence" value="ECO:0007669"/>
    <property type="project" value="TreeGrafter"/>
</dbReference>
<dbReference type="PROSITE" id="PS50089">
    <property type="entry name" value="ZF_RING_2"/>
    <property type="match status" value="1"/>
</dbReference>
<evidence type="ECO:0000259" key="6">
    <source>
        <dbReference type="PROSITE" id="PS50089"/>
    </source>
</evidence>
<evidence type="ECO:0000259" key="7">
    <source>
        <dbReference type="PROSITE" id="PS51787"/>
    </source>
</evidence>
<dbReference type="InterPro" id="IPR013083">
    <property type="entry name" value="Znf_RING/FYVE/PHD"/>
</dbReference>
<keyword evidence="1" id="KW-0479">Metal-binding</keyword>
<feature type="domain" description="Lon N-terminal" evidence="7">
    <location>
        <begin position="248"/>
        <end position="487"/>
    </location>
</feature>
<dbReference type="InterPro" id="IPR046336">
    <property type="entry name" value="Lon_prtase_N_sf"/>
</dbReference>
<dbReference type="InterPro" id="IPR017907">
    <property type="entry name" value="Znf_RING_CS"/>
</dbReference>
<dbReference type="STRING" id="698492.A0A0E9NC32"/>
<feature type="compositionally biased region" description="Basic and acidic residues" evidence="5">
    <location>
        <begin position="63"/>
        <end position="78"/>
    </location>
</feature>
<evidence type="ECO:0008006" key="10">
    <source>
        <dbReference type="Google" id="ProtNLM"/>
    </source>
</evidence>
<dbReference type="PANTHER" id="PTHR23327">
    <property type="entry name" value="RING FINGER PROTEIN 127"/>
    <property type="match status" value="1"/>
</dbReference>
<dbReference type="Gene3D" id="3.30.40.10">
    <property type="entry name" value="Zinc/RING finger domain, C3HC4 (zinc finger)"/>
    <property type="match status" value="2"/>
</dbReference>
<dbReference type="SMART" id="SM00464">
    <property type="entry name" value="LON"/>
    <property type="match status" value="1"/>
</dbReference>
<dbReference type="Proteomes" id="UP000033140">
    <property type="component" value="Unassembled WGS sequence"/>
</dbReference>
<evidence type="ECO:0000256" key="1">
    <source>
        <dbReference type="ARBA" id="ARBA00022723"/>
    </source>
</evidence>
<reference evidence="8 9" key="3">
    <citation type="journal article" date="2015" name="Genome Announc.">
        <title>Draft Genome Sequence of the Archiascomycetous Yeast Saitoella complicata.</title>
        <authorList>
            <person name="Yamauchi K."/>
            <person name="Kondo S."/>
            <person name="Hamamoto M."/>
            <person name="Takahashi Y."/>
            <person name="Ogura Y."/>
            <person name="Hayashi T."/>
            <person name="Nishida H."/>
        </authorList>
    </citation>
    <scope>NUCLEOTIDE SEQUENCE [LARGE SCALE GENOMIC DNA]</scope>
    <source>
        <strain evidence="8 9">NRRL Y-17804</strain>
    </source>
</reference>
<dbReference type="PROSITE" id="PS51787">
    <property type="entry name" value="LON_N"/>
    <property type="match status" value="1"/>
</dbReference>
<keyword evidence="3" id="KW-0862">Zinc</keyword>
<accession>A0A0E9NC32</accession>
<dbReference type="GO" id="GO:0008270">
    <property type="term" value="F:zinc ion binding"/>
    <property type="evidence" value="ECO:0007669"/>
    <property type="project" value="UniProtKB-KW"/>
</dbReference>